<evidence type="ECO:0000313" key="2">
    <source>
        <dbReference type="EMBL" id="OQR40651.1"/>
    </source>
</evidence>
<dbReference type="PANTHER" id="PTHR42887">
    <property type="entry name" value="OS12G0638800 PROTEIN"/>
    <property type="match status" value="1"/>
</dbReference>
<name>A0A1V9V965_9BACT</name>
<dbReference type="InterPro" id="IPR036188">
    <property type="entry name" value="FAD/NAD-bd_sf"/>
</dbReference>
<sequence length="126" mass="13680">MKIAIIGGGASGIIAAITAKRLNKNIEIDIFDANKSIGKKILASGNGRCNISNTSISSKNYLGESPTFVDFALKEFDFKAFLKFCKTIGLLLDIKENSKVYPLSNEAKSVTNLFSLALEELNVNIF</sequence>
<proteinExistence type="predicted"/>
<dbReference type="PANTHER" id="PTHR42887:SF2">
    <property type="entry name" value="OS12G0638800 PROTEIN"/>
    <property type="match status" value="1"/>
</dbReference>
<protein>
    <submittedName>
        <fullName evidence="2">Flavoprotein</fullName>
    </submittedName>
</protein>
<comment type="caution">
    <text evidence="2">The sequence shown here is derived from an EMBL/GenBank/DDBJ whole genome shotgun (WGS) entry which is preliminary data.</text>
</comment>
<gene>
    <name evidence="2" type="ORF">AS859_10390</name>
</gene>
<organism evidence="2 3">
    <name type="scientific">Aliarcobacter cryaerophilus</name>
    <dbReference type="NCBI Taxonomy" id="28198"/>
    <lineage>
        <taxon>Bacteria</taxon>
        <taxon>Pseudomonadati</taxon>
        <taxon>Campylobacterota</taxon>
        <taxon>Epsilonproteobacteria</taxon>
        <taxon>Campylobacterales</taxon>
        <taxon>Arcobacteraceae</taxon>
        <taxon>Aliarcobacter</taxon>
    </lineage>
</organism>
<dbReference type="Pfam" id="PF03486">
    <property type="entry name" value="HI0933_like"/>
    <property type="match status" value="1"/>
</dbReference>
<feature type="non-terminal residue" evidence="2">
    <location>
        <position position="126"/>
    </location>
</feature>
<dbReference type="InterPro" id="IPR057661">
    <property type="entry name" value="RsdA/BaiN/AoA(So)_Rossmann"/>
</dbReference>
<reference evidence="2 3" key="1">
    <citation type="submission" date="2017-04" db="EMBL/GenBank/DDBJ databases">
        <title>Accumulation and expression of multiple antibiotic resistance genes in Arcobacter cryaerophilus that thrives in sewage.</title>
        <authorList>
            <person name="Millar J.A."/>
            <person name="Raghavan R."/>
        </authorList>
    </citation>
    <scope>NUCLEOTIDE SEQUENCE [LARGE SCALE GENOMIC DNA]</scope>
    <source>
        <strain evidence="2 3">AZT-1</strain>
    </source>
</reference>
<feature type="domain" description="RsdA/BaiN/AoA(So)-like Rossmann fold-like" evidence="1">
    <location>
        <begin position="2"/>
        <end position="125"/>
    </location>
</feature>
<evidence type="ECO:0000259" key="1">
    <source>
        <dbReference type="Pfam" id="PF03486"/>
    </source>
</evidence>
<dbReference type="SUPFAM" id="SSF51905">
    <property type="entry name" value="FAD/NAD(P)-binding domain"/>
    <property type="match status" value="1"/>
</dbReference>
<accession>A0A1V9V965</accession>
<dbReference type="InterPro" id="IPR004792">
    <property type="entry name" value="BaiN-like"/>
</dbReference>
<evidence type="ECO:0000313" key="3">
    <source>
        <dbReference type="Proteomes" id="UP000192599"/>
    </source>
</evidence>
<dbReference type="AlphaFoldDB" id="A0A1V9V965"/>
<dbReference type="Proteomes" id="UP000192599">
    <property type="component" value="Unassembled WGS sequence"/>
</dbReference>
<dbReference type="Gene3D" id="3.50.50.60">
    <property type="entry name" value="FAD/NAD(P)-binding domain"/>
    <property type="match status" value="1"/>
</dbReference>
<dbReference type="EMBL" id="LNTC01000279">
    <property type="protein sequence ID" value="OQR40651.1"/>
    <property type="molecule type" value="Genomic_DNA"/>
</dbReference>